<evidence type="ECO:0000313" key="2">
    <source>
        <dbReference type="Proteomes" id="UP000250675"/>
    </source>
</evidence>
<dbReference type="Proteomes" id="UP000250675">
    <property type="component" value="Unassembled WGS sequence"/>
</dbReference>
<accession>A0A2X1S3C9</accession>
<proteinExistence type="predicted"/>
<protein>
    <submittedName>
        <fullName evidence="1">Uncharacterized protein</fullName>
    </submittedName>
</protein>
<gene>
    <name evidence="1" type="ORF">NCTC9645_00247</name>
</gene>
<sequence length="54" mass="6165">MRIPENAILSTLFSVFPSNQASFTFVEPSSQKIFIPISIDTQFEYSSSPHNYSY</sequence>
<evidence type="ECO:0000313" key="1">
    <source>
        <dbReference type="EMBL" id="SPX51060.1"/>
    </source>
</evidence>
<dbReference type="EMBL" id="UASO01000002">
    <property type="protein sequence ID" value="SPX51060.1"/>
    <property type="molecule type" value="Genomic_DNA"/>
</dbReference>
<dbReference type="AlphaFoldDB" id="A0A2X1S3C9"/>
<reference evidence="1 2" key="1">
    <citation type="submission" date="2018-06" db="EMBL/GenBank/DDBJ databases">
        <authorList>
            <consortium name="Pathogen Informatics"/>
            <person name="Doyle S."/>
        </authorList>
    </citation>
    <scope>NUCLEOTIDE SEQUENCE [LARGE SCALE GENOMIC DNA]</scope>
    <source>
        <strain evidence="1 2">NCTC9645</strain>
    </source>
</reference>
<organism evidence="1 2">
    <name type="scientific">Klebsiella pneumoniae</name>
    <dbReference type="NCBI Taxonomy" id="573"/>
    <lineage>
        <taxon>Bacteria</taxon>
        <taxon>Pseudomonadati</taxon>
        <taxon>Pseudomonadota</taxon>
        <taxon>Gammaproteobacteria</taxon>
        <taxon>Enterobacterales</taxon>
        <taxon>Enterobacteriaceae</taxon>
        <taxon>Klebsiella/Raoultella group</taxon>
        <taxon>Klebsiella</taxon>
        <taxon>Klebsiella pneumoniae complex</taxon>
    </lineage>
</organism>
<name>A0A2X1S3C9_KLEPN</name>